<dbReference type="InterPro" id="IPR006439">
    <property type="entry name" value="HAD-SF_hydro_IA"/>
</dbReference>
<dbReference type="SFLD" id="SFLDS00003">
    <property type="entry name" value="Haloacid_Dehalogenase"/>
    <property type="match status" value="1"/>
</dbReference>
<dbReference type="RefSeq" id="WP_046156590.1">
    <property type="nucleotide sequence ID" value="NZ_CP017707.1"/>
</dbReference>
<keyword evidence="1" id="KW-0378">Hydrolase</keyword>
<dbReference type="PANTHER" id="PTHR18901">
    <property type="entry name" value="2-DEOXYGLUCOSE-6-PHOSPHATE PHOSPHATASE 2"/>
    <property type="match status" value="1"/>
</dbReference>
<evidence type="ECO:0000313" key="2">
    <source>
        <dbReference type="Proteomes" id="UP000178776"/>
    </source>
</evidence>
<dbReference type="KEGG" id="cvc:BKX93_05335"/>
<gene>
    <name evidence="1" type="ORF">BKX93_05335</name>
</gene>
<dbReference type="GO" id="GO:0016787">
    <property type="term" value="F:hydrolase activity"/>
    <property type="evidence" value="ECO:0007669"/>
    <property type="project" value="UniProtKB-KW"/>
</dbReference>
<dbReference type="SFLD" id="SFLDG01129">
    <property type="entry name" value="C1.5:_HAD__Beta-PGM__Phosphata"/>
    <property type="match status" value="1"/>
</dbReference>
<dbReference type="InterPro" id="IPR023198">
    <property type="entry name" value="PGP-like_dom2"/>
</dbReference>
<proteinExistence type="predicted"/>
<reference evidence="1 2" key="1">
    <citation type="submission" date="2016-10" db="EMBL/GenBank/DDBJ databases">
        <title>Chromobacterium muskegensis sp. nov., an insecticidal bacterium isolated from Sphagnum bogs.</title>
        <authorList>
            <person name="Sparks M.E."/>
            <person name="Blackburn M.B."/>
            <person name="Gundersen-Rindal D.E."/>
            <person name="Mitchell A."/>
            <person name="Farrar R."/>
            <person name="Kuhar D."/>
        </authorList>
    </citation>
    <scope>NUCLEOTIDE SEQUENCE [LARGE SCALE GENOMIC DNA]</scope>
    <source>
        <strain evidence="1 2">21-1</strain>
    </source>
</reference>
<dbReference type="InterPro" id="IPR023214">
    <property type="entry name" value="HAD_sf"/>
</dbReference>
<dbReference type="EMBL" id="CP017707">
    <property type="protein sequence ID" value="AOZ49475.1"/>
    <property type="molecule type" value="Genomic_DNA"/>
</dbReference>
<dbReference type="AlphaFoldDB" id="A0A1D9LE39"/>
<dbReference type="STRING" id="1108595.BKX93_05335"/>
<dbReference type="Pfam" id="PF13419">
    <property type="entry name" value="HAD_2"/>
    <property type="match status" value="1"/>
</dbReference>
<protein>
    <submittedName>
        <fullName evidence="1">Hydrolase</fullName>
    </submittedName>
</protein>
<evidence type="ECO:0000313" key="1">
    <source>
        <dbReference type="EMBL" id="AOZ49475.1"/>
    </source>
</evidence>
<dbReference type="CDD" id="cd07505">
    <property type="entry name" value="HAD_BPGM-like"/>
    <property type="match status" value="1"/>
</dbReference>
<dbReference type="SFLD" id="SFLDG01135">
    <property type="entry name" value="C1.5.6:_HAD__Beta-PGM__Phospha"/>
    <property type="match status" value="1"/>
</dbReference>
<sequence>MNRSFDALLFDMDGLMLDTETLSCAATRRAGAELGIQIDDAMLMGMVGLSEARCTRYIAEYLANEELAARLQQTSRAGYRRMLEHEEIPLKPGIVELLDWAESQGIPRAVATSTRRAVADVKLARSGLARYFRHTIAGDEVARTKPEPDIYLAAAALLGAAPERCIVLEDSPYGMQAGVAAGARVILVPDLIAPSETQRAQALAVCGDLHQALTLLRTL</sequence>
<dbReference type="PANTHER" id="PTHR18901:SF38">
    <property type="entry name" value="PSEUDOURIDINE-5'-PHOSPHATASE"/>
    <property type="match status" value="1"/>
</dbReference>
<name>A0A1D9LE39_9NEIS</name>
<dbReference type="Gene3D" id="1.10.150.240">
    <property type="entry name" value="Putative phosphatase, domain 2"/>
    <property type="match status" value="1"/>
</dbReference>
<organism evidence="1 2">
    <name type="scientific">Chromobacterium vaccinii</name>
    <dbReference type="NCBI Taxonomy" id="1108595"/>
    <lineage>
        <taxon>Bacteria</taxon>
        <taxon>Pseudomonadati</taxon>
        <taxon>Pseudomonadota</taxon>
        <taxon>Betaproteobacteria</taxon>
        <taxon>Neisseriales</taxon>
        <taxon>Chromobacteriaceae</taxon>
        <taxon>Chromobacterium</taxon>
    </lineage>
</organism>
<dbReference type="GeneID" id="68840626"/>
<dbReference type="SUPFAM" id="SSF56784">
    <property type="entry name" value="HAD-like"/>
    <property type="match status" value="1"/>
</dbReference>
<dbReference type="Gene3D" id="3.40.50.1000">
    <property type="entry name" value="HAD superfamily/HAD-like"/>
    <property type="match status" value="1"/>
</dbReference>
<dbReference type="Proteomes" id="UP000178776">
    <property type="component" value="Chromosome"/>
</dbReference>
<dbReference type="InterPro" id="IPR036412">
    <property type="entry name" value="HAD-like_sf"/>
</dbReference>
<dbReference type="NCBIfam" id="TIGR01509">
    <property type="entry name" value="HAD-SF-IA-v3"/>
    <property type="match status" value="1"/>
</dbReference>
<dbReference type="InterPro" id="IPR041492">
    <property type="entry name" value="HAD_2"/>
</dbReference>
<accession>A0A1D9LE39</accession>